<dbReference type="PROSITE" id="PS50089">
    <property type="entry name" value="ZF_RING_2"/>
    <property type="match status" value="1"/>
</dbReference>
<dbReference type="InterPro" id="IPR001370">
    <property type="entry name" value="BIR_rpt"/>
</dbReference>
<dbReference type="InterPro" id="IPR013083">
    <property type="entry name" value="Znf_RING/FYVE/PHD"/>
</dbReference>
<feature type="domain" description="RING-type" evidence="7">
    <location>
        <begin position="757"/>
        <end position="792"/>
    </location>
</feature>
<dbReference type="InterPro" id="IPR050784">
    <property type="entry name" value="IAP"/>
</dbReference>
<dbReference type="PANTHER" id="PTHR10044:SF139">
    <property type="entry name" value="DEATH-ASSOCIATED INHIBITOR OF APOPTOSIS 2"/>
    <property type="match status" value="1"/>
</dbReference>
<dbReference type="EMBL" id="CAWYQH010000013">
    <property type="protein sequence ID" value="CAK8674778.1"/>
    <property type="molecule type" value="Genomic_DNA"/>
</dbReference>
<evidence type="ECO:0000256" key="1">
    <source>
        <dbReference type="ARBA" id="ARBA00006672"/>
    </source>
</evidence>
<feature type="region of interest" description="Disordered" evidence="6">
    <location>
        <begin position="572"/>
        <end position="595"/>
    </location>
</feature>
<sequence length="804" mass="92133">MIIIDLVAVFKSIWLSVFCVIWTKICNQYKNCKHSLVLLKLYGDKMREFYQRHIRYSKQYENSFRSPKFFFEDSNSFWDSYSFCCKPNISSFSSSTNASKLKYENVHICDQSLHATNITKLIHVFYKIDGNSVTSLNSINRCQKYEPAYKQNSPGRQKYDELDKTIYAQNDLKEDKLFYTEDCECMKNYYPPNGLSGDPKHESFRLASFRTFPDTIPANPNMLARTGFFYIGDDDLVKCFSCSNVVSACKSSTPFDPSMHRDDCAFMKAKGGCGNVRIDQPDARAHIAPGVAQPAGDLFKTSSRNVDSTSYQAALPVHGASLNPPFSPHHQEITPTPLNKPLANVIYPNHLRLLRSLNLCHEVDRTKTFRNGWPQIPPRPDARLMARAGFFFLGNLDRVQCFSCGGVLRNWRGDDDPRSEHLTHFSNCKMAKGQETKNVPDNTPLPQVKVPSHVNFPLSEEEKRNLQIMFPCSDPVTPRMKMLHVRVQTFKNWAYTVASAYSIAEAGFFSLNVNDKVKCHYCNGGLQNWQRNDEPWEEHAKWYPTCEFLLQQRGPDYVHSIVSKFPNIHRPTLRAPGRDVPPSQYSQSYSNVPSTSCAPQIIDPQIQIEKERELLKEAMESDIAQTVIGMGYDEKLIEEIIKDYIEEHGKPYESAATLMDATLQYEEKMVEEKKQRERRELEQMKLAAQTNIKQPMDVSTTEGNFEQSFQELPGQALVANAAQLHDSTLSRFPEDKEMVDEAELERKLEQLIDERICKVCLDKEADVVFIPCGHICCCIECTHALRTCPICREKIEKALRTYMS</sequence>
<reference evidence="8 9" key="1">
    <citation type="submission" date="2024-02" db="EMBL/GenBank/DDBJ databases">
        <authorList>
            <person name="Daric V."/>
            <person name="Darras S."/>
        </authorList>
    </citation>
    <scope>NUCLEOTIDE SEQUENCE [LARGE SCALE GENOMIC DNA]</scope>
</reference>
<evidence type="ECO:0000313" key="8">
    <source>
        <dbReference type="EMBL" id="CAK8674778.1"/>
    </source>
</evidence>
<dbReference type="InterPro" id="IPR001841">
    <property type="entry name" value="Znf_RING"/>
</dbReference>
<organism evidence="8 9">
    <name type="scientific">Clavelina lepadiformis</name>
    <name type="common">Light-bulb sea squirt</name>
    <name type="synonym">Ascidia lepadiformis</name>
    <dbReference type="NCBI Taxonomy" id="159417"/>
    <lineage>
        <taxon>Eukaryota</taxon>
        <taxon>Metazoa</taxon>
        <taxon>Chordata</taxon>
        <taxon>Tunicata</taxon>
        <taxon>Ascidiacea</taxon>
        <taxon>Aplousobranchia</taxon>
        <taxon>Clavelinidae</taxon>
        <taxon>Clavelina</taxon>
    </lineage>
</organism>
<name>A0ABP0F9L3_CLALP</name>
<dbReference type="SUPFAM" id="SSF57924">
    <property type="entry name" value="Inhibitor of apoptosis (IAP) repeat"/>
    <property type="match status" value="3"/>
</dbReference>
<dbReference type="Gene3D" id="1.10.1170.10">
    <property type="entry name" value="Inhibitor Of Apoptosis Protein (2mihbC-IAP-1), Chain A"/>
    <property type="match status" value="3"/>
</dbReference>
<evidence type="ECO:0000256" key="5">
    <source>
        <dbReference type="PROSITE-ProRule" id="PRU00175"/>
    </source>
</evidence>
<keyword evidence="2" id="KW-0479">Metal-binding</keyword>
<dbReference type="Gene3D" id="1.10.8.10">
    <property type="entry name" value="DNA helicase RuvA subunit, C-terminal domain"/>
    <property type="match status" value="1"/>
</dbReference>
<comment type="similarity">
    <text evidence="1">Belongs to the IAP family.</text>
</comment>
<dbReference type="Proteomes" id="UP001642483">
    <property type="component" value="Unassembled WGS sequence"/>
</dbReference>
<dbReference type="CDD" id="cd00022">
    <property type="entry name" value="BIR"/>
    <property type="match status" value="2"/>
</dbReference>
<proteinExistence type="inferred from homology"/>
<dbReference type="Pfam" id="PF00653">
    <property type="entry name" value="BIR"/>
    <property type="match status" value="3"/>
</dbReference>
<dbReference type="PROSITE" id="PS50143">
    <property type="entry name" value="BIR_REPEAT_2"/>
    <property type="match status" value="3"/>
</dbReference>
<comment type="caution">
    <text evidence="8">The sequence shown here is derived from an EMBL/GenBank/DDBJ whole genome shotgun (WGS) entry which is preliminary data.</text>
</comment>
<evidence type="ECO:0000259" key="7">
    <source>
        <dbReference type="PROSITE" id="PS50089"/>
    </source>
</evidence>
<accession>A0ABP0F9L3</accession>
<dbReference type="PANTHER" id="PTHR10044">
    <property type="entry name" value="INHIBITOR OF APOPTOSIS"/>
    <property type="match status" value="1"/>
</dbReference>
<evidence type="ECO:0000256" key="6">
    <source>
        <dbReference type="SAM" id="MobiDB-lite"/>
    </source>
</evidence>
<feature type="compositionally biased region" description="Polar residues" evidence="6">
    <location>
        <begin position="583"/>
        <end position="595"/>
    </location>
</feature>
<keyword evidence="4" id="KW-0862">Zinc</keyword>
<dbReference type="Pfam" id="PF13920">
    <property type="entry name" value="zf-C3HC4_3"/>
    <property type="match status" value="1"/>
</dbReference>
<dbReference type="Gene3D" id="3.30.40.10">
    <property type="entry name" value="Zinc/RING finger domain, C3HC4 (zinc finger)"/>
    <property type="match status" value="1"/>
</dbReference>
<keyword evidence="9" id="KW-1185">Reference proteome</keyword>
<dbReference type="SMART" id="SM00238">
    <property type="entry name" value="BIR"/>
    <property type="match status" value="3"/>
</dbReference>
<evidence type="ECO:0000313" key="9">
    <source>
        <dbReference type="Proteomes" id="UP001642483"/>
    </source>
</evidence>
<keyword evidence="3 5" id="KW-0863">Zinc-finger</keyword>
<evidence type="ECO:0000256" key="3">
    <source>
        <dbReference type="ARBA" id="ARBA00022771"/>
    </source>
</evidence>
<evidence type="ECO:0000256" key="4">
    <source>
        <dbReference type="ARBA" id="ARBA00022833"/>
    </source>
</evidence>
<evidence type="ECO:0000256" key="2">
    <source>
        <dbReference type="ARBA" id="ARBA00022723"/>
    </source>
</evidence>
<dbReference type="CDD" id="cd16713">
    <property type="entry name" value="RING-HC_BIRC2_3_7"/>
    <property type="match status" value="1"/>
</dbReference>
<gene>
    <name evidence="8" type="ORF">CVLEPA_LOCUS4444</name>
</gene>
<protein>
    <recommendedName>
        <fullName evidence="7">RING-type domain-containing protein</fullName>
    </recommendedName>
</protein>